<feature type="domain" description="Bacterial Ig-like" evidence="3">
    <location>
        <begin position="520"/>
        <end position="587"/>
    </location>
</feature>
<dbReference type="Pfam" id="PF19077">
    <property type="entry name" value="Big_13"/>
    <property type="match status" value="1"/>
</dbReference>
<dbReference type="Pfam" id="PF05048">
    <property type="entry name" value="NosD"/>
    <property type="match status" value="2"/>
</dbReference>
<dbReference type="Gene3D" id="2.160.20.10">
    <property type="entry name" value="Single-stranded right-handed beta-helix, Pectin lyase-like"/>
    <property type="match status" value="2"/>
</dbReference>
<name>A0A8T4CJ03_METMI</name>
<evidence type="ECO:0000259" key="2">
    <source>
        <dbReference type="Pfam" id="PF05048"/>
    </source>
</evidence>
<reference evidence="4" key="1">
    <citation type="submission" date="2021-01" db="EMBL/GenBank/DDBJ databases">
        <title>Genomic Encyclopedia of Type Strains, Phase IV (KMG-V): Genome sequencing to study the core and pangenomes of soil and plant-associated prokaryotes.</title>
        <authorList>
            <person name="Whitman W."/>
        </authorList>
    </citation>
    <scope>NUCLEOTIDE SEQUENCE</scope>
    <source>
        <strain evidence="4">RC</strain>
    </source>
</reference>
<evidence type="ECO:0000313" key="5">
    <source>
        <dbReference type="EMBL" id="MBP2220064.1"/>
    </source>
</evidence>
<accession>A0A8T4CJ03</accession>
<dbReference type="SUPFAM" id="SSF51126">
    <property type="entry name" value="Pectin lyase-like"/>
    <property type="match status" value="2"/>
</dbReference>
<comment type="caution">
    <text evidence="4">The sequence shown here is derived from an EMBL/GenBank/DDBJ whole genome shotgun (WGS) entry which is preliminary data.</text>
</comment>
<feature type="region of interest" description="Disordered" evidence="1">
    <location>
        <begin position="680"/>
        <end position="699"/>
    </location>
</feature>
<evidence type="ECO:0000313" key="6">
    <source>
        <dbReference type="Proteomes" id="UP000722095"/>
    </source>
</evidence>
<dbReference type="AlphaFoldDB" id="A0A8T4CJ03"/>
<dbReference type="Proteomes" id="UP000742560">
    <property type="component" value="Unassembled WGS sequence"/>
</dbReference>
<dbReference type="Proteomes" id="UP000722095">
    <property type="component" value="Unassembled WGS sequence"/>
</dbReference>
<feature type="compositionally biased region" description="Low complexity" evidence="1">
    <location>
        <begin position="680"/>
        <end position="695"/>
    </location>
</feature>
<protein>
    <submittedName>
        <fullName evidence="4">Parallel beta-helix repeat protein</fullName>
    </submittedName>
</protein>
<dbReference type="EMBL" id="JAFBBC010000001">
    <property type="protein sequence ID" value="MBM7408394.1"/>
    <property type="molecule type" value="Genomic_DNA"/>
</dbReference>
<evidence type="ECO:0000256" key="1">
    <source>
        <dbReference type="SAM" id="MobiDB-lite"/>
    </source>
</evidence>
<evidence type="ECO:0000313" key="4">
    <source>
        <dbReference type="EMBL" id="MBM7408394.1"/>
    </source>
</evidence>
<gene>
    <name evidence="4" type="ORF">HNP85_000066</name>
    <name evidence="5" type="ORF">J2745_001571</name>
</gene>
<dbReference type="NCBIfam" id="TIGR03804">
    <property type="entry name" value="para_beta_helix"/>
    <property type="match status" value="4"/>
</dbReference>
<reference evidence="5" key="2">
    <citation type="submission" date="2021-03" db="EMBL/GenBank/DDBJ databases">
        <title>Genomic Encyclopedia of Type Strains, Phase IV (KMG-IV): sequencing the most valuable type-strain genomes for metagenomic binning, comparative biology and taxonomic classification.</title>
        <authorList>
            <person name="Goeker M."/>
        </authorList>
    </citation>
    <scope>NUCLEOTIDE SEQUENCE</scope>
    <source>
        <strain evidence="5">DSM 2771</strain>
    </source>
</reference>
<organism evidence="4 6">
    <name type="scientific">Methanococcus maripaludis</name>
    <name type="common">Methanococcus deltae</name>
    <dbReference type="NCBI Taxonomy" id="39152"/>
    <lineage>
        <taxon>Archaea</taxon>
        <taxon>Methanobacteriati</taxon>
        <taxon>Methanobacteriota</taxon>
        <taxon>Methanomada group</taxon>
        <taxon>Methanococci</taxon>
        <taxon>Methanococcales</taxon>
        <taxon>Methanococcaceae</taxon>
        <taxon>Methanococcus</taxon>
    </lineage>
</organism>
<dbReference type="RefSeq" id="WP_204936377.1">
    <property type="nucleotide sequence ID" value="NZ_JAFBBC010000001.1"/>
</dbReference>
<evidence type="ECO:0000259" key="3">
    <source>
        <dbReference type="Pfam" id="PF19077"/>
    </source>
</evidence>
<dbReference type="InterPro" id="IPR006626">
    <property type="entry name" value="PbH1"/>
</dbReference>
<dbReference type="InterPro" id="IPR011050">
    <property type="entry name" value="Pectin_lyase_fold/virulence"/>
</dbReference>
<dbReference type="InterPro" id="IPR007742">
    <property type="entry name" value="NosD_dom"/>
</dbReference>
<dbReference type="InterPro" id="IPR022441">
    <property type="entry name" value="Para_beta_helix_rpt-2"/>
</dbReference>
<sequence length="839" mass="90902">MNKLKLKTIIFLAVLTFLSGISSVSADTPINTTCTINTPGNYYLTSDISCNSGNALNITCSDVVIDGQGYIIDGSGSADHGIYVYNSHNTTIKNTNIKNFNYGIHLLRGYSNIIQNNTIGSNRYYGIYLLNSPRNIITNNSLNSKIVDIFIINSNENNIINNTLNMGIALLGTTLENWNTHTIVNNTIIGKEIYYFKNTVGKTVPTDAGEVILANCSEMKLENLNLSDVGSGVILSYSSNNTISDVTINSNSEGIWLTRSTNNSITGNNISSNYRGVTLYSSPNNAIVNNNLNLNHNAIFSSSSSNTLITGNNVSLNYDSGIYLYSCSNNQIYNNIFNNTRNYNILSCGVNYWNTSKELGGGNYWFTPKGTGFSEITPDWNNDGFCDYQYNLTVDNTDYLPILWDKTPPEISTITPVTKTVYNTRSFLINVTVNDSLSLISSVSAEIENITNITLTLNGSYYTANTGNLSDGVYNITVTAVDANENINTDKIKVTVDTTNPSVVINNGYGPYNYNSNILNVTVTDATPVTVIAEINGTENITLKNISGYFGNSKFEFSEGEHTVKIYAEDTAGNVNTTEPITVLVDTTAPAVTINTPVNGTTFTKSSVLINVTANDSLSNVSSVVAEIGSVKNVTLSFDGDHYTGSTGTLSNGNYEIRILAADLIGNVNSSENVNISIAVPSSSSSRSSHSSSSDVSDDIESDVIRNAVSDSDLVYGNSFDKEYAGELKETTHNSEDYEISGNTIIVGGPESNKLAEKYDSKFGISISNENPGENKGIIQVLKVQDNTGSIIQSYTIIYIAGSDRYGTRAALEYFKTLEELPDGPVVVEWTENGSVLVE</sequence>
<dbReference type="Gene3D" id="2.60.40.10">
    <property type="entry name" value="Immunoglobulins"/>
    <property type="match status" value="3"/>
</dbReference>
<dbReference type="InterPro" id="IPR013783">
    <property type="entry name" value="Ig-like_fold"/>
</dbReference>
<dbReference type="EMBL" id="JAGINF010000006">
    <property type="protein sequence ID" value="MBP2220064.1"/>
    <property type="molecule type" value="Genomic_DNA"/>
</dbReference>
<proteinExistence type="predicted"/>
<dbReference type="SMART" id="SM00710">
    <property type="entry name" value="PbH1"/>
    <property type="match status" value="10"/>
</dbReference>
<dbReference type="InterPro" id="IPR012334">
    <property type="entry name" value="Pectin_lyas_fold"/>
</dbReference>
<dbReference type="InterPro" id="IPR044016">
    <property type="entry name" value="Big_13"/>
</dbReference>
<feature type="domain" description="Periplasmic copper-binding protein NosD beta helix" evidence="2">
    <location>
        <begin position="203"/>
        <end position="370"/>
    </location>
</feature>
<feature type="domain" description="Periplasmic copper-binding protein NosD beta helix" evidence="2">
    <location>
        <begin position="78"/>
        <end position="191"/>
    </location>
</feature>